<dbReference type="AlphaFoldDB" id="A0A927MQ90"/>
<reference evidence="1" key="1">
    <citation type="submission" date="2020-10" db="EMBL/GenBank/DDBJ databases">
        <title>Sequencing the genomes of 1000 actinobacteria strains.</title>
        <authorList>
            <person name="Klenk H.-P."/>
        </authorList>
    </citation>
    <scope>NUCLEOTIDE SEQUENCE</scope>
    <source>
        <strain evidence="1">DSM 45354</strain>
    </source>
</reference>
<gene>
    <name evidence="1" type="ORF">HEB94_001537</name>
</gene>
<dbReference type="EMBL" id="JADBEM010000001">
    <property type="protein sequence ID" value="MBE1604689.1"/>
    <property type="molecule type" value="Genomic_DNA"/>
</dbReference>
<name>A0A927MQ90_9ACTN</name>
<keyword evidence="2" id="KW-1185">Reference proteome</keyword>
<organism evidence="1 2">
    <name type="scientific">Actinopolymorpha pittospori</name>
    <dbReference type="NCBI Taxonomy" id="648752"/>
    <lineage>
        <taxon>Bacteria</taxon>
        <taxon>Bacillati</taxon>
        <taxon>Actinomycetota</taxon>
        <taxon>Actinomycetes</taxon>
        <taxon>Propionibacteriales</taxon>
        <taxon>Actinopolymorphaceae</taxon>
        <taxon>Actinopolymorpha</taxon>
    </lineage>
</organism>
<evidence type="ECO:0000313" key="1">
    <source>
        <dbReference type="EMBL" id="MBE1604689.1"/>
    </source>
</evidence>
<dbReference type="Proteomes" id="UP000638648">
    <property type="component" value="Unassembled WGS sequence"/>
</dbReference>
<protein>
    <submittedName>
        <fullName evidence="1">Uncharacterized protein</fullName>
    </submittedName>
</protein>
<accession>A0A927MQ90</accession>
<evidence type="ECO:0000313" key="2">
    <source>
        <dbReference type="Proteomes" id="UP000638648"/>
    </source>
</evidence>
<comment type="caution">
    <text evidence="1">The sequence shown here is derived from an EMBL/GenBank/DDBJ whole genome shotgun (WGS) entry which is preliminary data.</text>
</comment>
<proteinExistence type="predicted"/>
<sequence length="64" mass="7087">MTRVSNEVESLADASVERGGAALLTDVPDAVDVPFPAETATRWVRRHHAALFRYHDPRRRVGGC</sequence>
<dbReference type="RefSeq" id="WP_192749182.1">
    <property type="nucleotide sequence ID" value="NZ_BAABJL010000017.1"/>
</dbReference>